<comment type="caution">
    <text evidence="3">The sequence shown here is derived from an EMBL/GenBank/DDBJ whole genome shotgun (WGS) entry which is preliminary data.</text>
</comment>
<feature type="compositionally biased region" description="Polar residues" evidence="1">
    <location>
        <begin position="73"/>
        <end position="85"/>
    </location>
</feature>
<dbReference type="PANTHER" id="PTHR43143:SF1">
    <property type="entry name" value="SERINE_THREONINE-PROTEIN PHOSPHATASE CPPED1"/>
    <property type="match status" value="1"/>
</dbReference>
<feature type="region of interest" description="Disordered" evidence="1">
    <location>
        <begin position="67"/>
        <end position="90"/>
    </location>
</feature>
<dbReference type="Proteomes" id="UP001228049">
    <property type="component" value="Unassembled WGS sequence"/>
</dbReference>
<dbReference type="EMBL" id="JASDAP010000024">
    <property type="protein sequence ID" value="KAK1881255.1"/>
    <property type="molecule type" value="Genomic_DNA"/>
</dbReference>
<sequence length="422" mass="47220">MADSEDIFLRAKHRTFSGLTEGGGPPAGADEGLEGGRLRAVEAVNQLRPRPRFMVLCGDLVHAMPEATEEKFPQTNNTPASTSDAANYPFNVGGHERNSKLRSDSFHRSHERLHGSWYITHAHHSRKLRVDRFCTQSLFVSIKEIRGGVCGKVRGAAGTTHCRVNVRRKSHEPSSHADCLCMTIREKHEVLPGLQEWTRRERRNTPFREGQERDLKKALKGTDPSIPLVFVSGNHDLGNTPTPRTHEQFCSAWGNDYFSFWVGGVLCLVLNSQLFHDASACPQLKEAQETWLEEQLSRASSSAEPKPKHVLVFQHIPLYLKTPDEEDDYFNLKREVRQSLLERFKRAGVKAVFSGHYHRNAGGLHDGLDMVVSSAIGCQLGDDAHGLRVVLVTDEAIVHRYVSLEQLSVGGADRDLQELLQG</sequence>
<protein>
    <submittedName>
        <fullName evidence="3">Serine/threonine-protein phosphatase CPPED1</fullName>
    </submittedName>
</protein>
<evidence type="ECO:0000256" key="1">
    <source>
        <dbReference type="SAM" id="MobiDB-lite"/>
    </source>
</evidence>
<gene>
    <name evidence="3" type="ORF">KUDE01_024421</name>
</gene>
<keyword evidence="4" id="KW-1185">Reference proteome</keyword>
<dbReference type="InterPro" id="IPR029052">
    <property type="entry name" value="Metallo-depent_PP-like"/>
</dbReference>
<name>A0AAD9F0P5_DISEL</name>
<dbReference type="AlphaFoldDB" id="A0AAD9F0P5"/>
<evidence type="ECO:0000259" key="2">
    <source>
        <dbReference type="Pfam" id="PF00149"/>
    </source>
</evidence>
<proteinExistence type="predicted"/>
<dbReference type="PANTHER" id="PTHR43143">
    <property type="entry name" value="METALLOPHOSPHOESTERASE, CALCINEURIN SUPERFAMILY"/>
    <property type="match status" value="1"/>
</dbReference>
<reference evidence="3" key="1">
    <citation type="submission" date="2023-04" db="EMBL/GenBank/DDBJ databases">
        <title>Chromosome-level genome of Chaenocephalus aceratus.</title>
        <authorList>
            <person name="Park H."/>
        </authorList>
    </citation>
    <scope>NUCLEOTIDE SEQUENCE</scope>
    <source>
        <strain evidence="3">DE</strain>
        <tissue evidence="3">Muscle</tissue>
    </source>
</reference>
<dbReference type="Pfam" id="PF00149">
    <property type="entry name" value="Metallophos"/>
    <property type="match status" value="1"/>
</dbReference>
<dbReference type="InterPro" id="IPR004843">
    <property type="entry name" value="Calcineurin-like_PHP"/>
</dbReference>
<dbReference type="Gene3D" id="3.60.21.10">
    <property type="match status" value="1"/>
</dbReference>
<evidence type="ECO:0000313" key="3">
    <source>
        <dbReference type="EMBL" id="KAK1881255.1"/>
    </source>
</evidence>
<evidence type="ECO:0000313" key="4">
    <source>
        <dbReference type="Proteomes" id="UP001228049"/>
    </source>
</evidence>
<dbReference type="InterPro" id="IPR051918">
    <property type="entry name" value="STPP_CPPED1"/>
</dbReference>
<accession>A0AAD9F0P5</accession>
<dbReference type="SUPFAM" id="SSF56300">
    <property type="entry name" value="Metallo-dependent phosphatases"/>
    <property type="match status" value="1"/>
</dbReference>
<dbReference type="GO" id="GO:0016787">
    <property type="term" value="F:hydrolase activity"/>
    <property type="evidence" value="ECO:0007669"/>
    <property type="project" value="InterPro"/>
</dbReference>
<organism evidence="3 4">
    <name type="scientific">Dissostichus eleginoides</name>
    <name type="common">Patagonian toothfish</name>
    <name type="synonym">Dissostichus amissus</name>
    <dbReference type="NCBI Taxonomy" id="100907"/>
    <lineage>
        <taxon>Eukaryota</taxon>
        <taxon>Metazoa</taxon>
        <taxon>Chordata</taxon>
        <taxon>Craniata</taxon>
        <taxon>Vertebrata</taxon>
        <taxon>Euteleostomi</taxon>
        <taxon>Actinopterygii</taxon>
        <taxon>Neopterygii</taxon>
        <taxon>Teleostei</taxon>
        <taxon>Neoteleostei</taxon>
        <taxon>Acanthomorphata</taxon>
        <taxon>Eupercaria</taxon>
        <taxon>Perciformes</taxon>
        <taxon>Notothenioidei</taxon>
        <taxon>Nototheniidae</taxon>
        <taxon>Dissostichus</taxon>
    </lineage>
</organism>
<feature type="domain" description="Calcineurin-like phosphoesterase" evidence="2">
    <location>
        <begin position="221"/>
        <end position="359"/>
    </location>
</feature>